<dbReference type="SUPFAM" id="SSF48452">
    <property type="entry name" value="TPR-like"/>
    <property type="match status" value="1"/>
</dbReference>
<evidence type="ECO:0000256" key="4">
    <source>
        <dbReference type="ARBA" id="ARBA00023136"/>
    </source>
</evidence>
<feature type="domain" description="SusD-like N-terminal" evidence="8">
    <location>
        <begin position="108"/>
        <end position="236"/>
    </location>
</feature>
<dbReference type="Pfam" id="PF07980">
    <property type="entry name" value="SusD_RagB"/>
    <property type="match status" value="1"/>
</dbReference>
<evidence type="ECO:0000313" key="10">
    <source>
        <dbReference type="Proteomes" id="UP001204144"/>
    </source>
</evidence>
<comment type="similarity">
    <text evidence="2">Belongs to the SusD family.</text>
</comment>
<evidence type="ECO:0000256" key="1">
    <source>
        <dbReference type="ARBA" id="ARBA00004442"/>
    </source>
</evidence>
<dbReference type="CDD" id="cd08977">
    <property type="entry name" value="SusD"/>
    <property type="match status" value="1"/>
</dbReference>
<name>A0AAE3H1W3_9BACT</name>
<keyword evidence="3 6" id="KW-0732">Signal</keyword>
<feature type="domain" description="RagB/SusD" evidence="7">
    <location>
        <begin position="352"/>
        <end position="493"/>
    </location>
</feature>
<dbReference type="EMBL" id="RJUF01000010">
    <property type="protein sequence ID" value="MCP9762494.1"/>
    <property type="molecule type" value="Genomic_DNA"/>
</dbReference>
<dbReference type="RefSeq" id="WP_255036264.1">
    <property type="nucleotide sequence ID" value="NZ_RJUF01000010.1"/>
</dbReference>
<gene>
    <name evidence="9" type="ORF">EGI31_05970</name>
</gene>
<keyword evidence="5" id="KW-0998">Cell outer membrane</keyword>
<dbReference type="Proteomes" id="UP001204144">
    <property type="component" value="Unassembled WGS sequence"/>
</dbReference>
<evidence type="ECO:0000313" key="9">
    <source>
        <dbReference type="EMBL" id="MCP9762494.1"/>
    </source>
</evidence>
<comment type="caution">
    <text evidence="9">The sequence shown here is derived from an EMBL/GenBank/DDBJ whole genome shotgun (WGS) entry which is preliminary data.</text>
</comment>
<evidence type="ECO:0000256" key="2">
    <source>
        <dbReference type="ARBA" id="ARBA00006275"/>
    </source>
</evidence>
<feature type="signal peptide" evidence="6">
    <location>
        <begin position="1"/>
        <end position="22"/>
    </location>
</feature>
<dbReference type="InterPro" id="IPR011990">
    <property type="entry name" value="TPR-like_helical_dom_sf"/>
</dbReference>
<proteinExistence type="inferred from homology"/>
<dbReference type="GO" id="GO:0009279">
    <property type="term" value="C:cell outer membrane"/>
    <property type="evidence" value="ECO:0007669"/>
    <property type="project" value="UniProtKB-SubCell"/>
</dbReference>
<accession>A0AAE3H1W3</accession>
<dbReference type="InterPro" id="IPR033985">
    <property type="entry name" value="SusD-like_N"/>
</dbReference>
<keyword evidence="10" id="KW-1185">Reference proteome</keyword>
<evidence type="ECO:0000256" key="6">
    <source>
        <dbReference type="SAM" id="SignalP"/>
    </source>
</evidence>
<sequence length="494" mass="54986">MKKRIITILSTILLVFNFTACSDDFLNTVPTESVDAASAYATTKNASAAINGIYRSLVVRYLGSQGHFGHPAVMLIMDHLGEDLIQGAASASWHVAETRWVAHRTDNTVGVRLPYEMYYRVISNTNVAIENIPNAVGTQAQKDQVLGEALGLRAWSYFNLIQLYGKRYNAAAKPNSSPGVPLVLKPTVEGLPRATVEEVYAQINKDLEEAAKILGTARTYKSHINLDVIKGIQARVALTQQNWEAAAKFANEARKSYPLMNEATYQDGFSNISNSEWMWGFDHLEDQSEFFGAYHSYVSCNYNSTVIRTYPKVINSKLYDQIPTTDVRSKMWIKAPTAANAVTPPGGIRPPYLNQKFRLPGTPSTSTMGDIPYMRSSEMVLIEAEALARQGKDAEAAKVLQELVVKRDASAVLSTNTGEKLIDQIMFNRRIELWGEGFRFLDLKRTNSPLNRNGANHIAAITTIYDVPAEDKMWEWLIPRAELDANKAVVQNPL</sequence>
<evidence type="ECO:0000256" key="5">
    <source>
        <dbReference type="ARBA" id="ARBA00023237"/>
    </source>
</evidence>
<dbReference type="Pfam" id="PF14322">
    <property type="entry name" value="SusD-like_3"/>
    <property type="match status" value="1"/>
</dbReference>
<evidence type="ECO:0000259" key="8">
    <source>
        <dbReference type="Pfam" id="PF14322"/>
    </source>
</evidence>
<protein>
    <submittedName>
        <fullName evidence="9">RagB/SusD family nutrient uptake outer membrane protein</fullName>
    </submittedName>
</protein>
<dbReference type="AlphaFoldDB" id="A0AAE3H1W3"/>
<feature type="chain" id="PRO_5042128568" evidence="6">
    <location>
        <begin position="23"/>
        <end position="494"/>
    </location>
</feature>
<dbReference type="Gene3D" id="1.25.40.390">
    <property type="match status" value="1"/>
</dbReference>
<evidence type="ECO:0000259" key="7">
    <source>
        <dbReference type="Pfam" id="PF07980"/>
    </source>
</evidence>
<dbReference type="InterPro" id="IPR012944">
    <property type="entry name" value="SusD_RagB_dom"/>
</dbReference>
<comment type="subcellular location">
    <subcellularLocation>
        <location evidence="1">Cell outer membrane</location>
    </subcellularLocation>
</comment>
<evidence type="ECO:0000256" key="3">
    <source>
        <dbReference type="ARBA" id="ARBA00022729"/>
    </source>
</evidence>
<organism evidence="9 10">
    <name type="scientific">Lacihabitans soyangensis</name>
    <dbReference type="NCBI Taxonomy" id="869394"/>
    <lineage>
        <taxon>Bacteria</taxon>
        <taxon>Pseudomonadati</taxon>
        <taxon>Bacteroidota</taxon>
        <taxon>Cytophagia</taxon>
        <taxon>Cytophagales</taxon>
        <taxon>Leadbetterellaceae</taxon>
        <taxon>Lacihabitans</taxon>
    </lineage>
</organism>
<keyword evidence="4" id="KW-0472">Membrane</keyword>
<reference evidence="9 10" key="1">
    <citation type="submission" date="2018-11" db="EMBL/GenBank/DDBJ databases">
        <title>Novel bacteria species description.</title>
        <authorList>
            <person name="Han J.-H."/>
        </authorList>
    </citation>
    <scope>NUCLEOTIDE SEQUENCE [LARGE SCALE GENOMIC DNA]</scope>
    <source>
        <strain evidence="9 10">KCTC23259</strain>
    </source>
</reference>